<dbReference type="PANTHER" id="PTHR11616:SF280">
    <property type="entry name" value="TRANSPORTER"/>
    <property type="match status" value="1"/>
</dbReference>
<dbReference type="GO" id="GO:0042995">
    <property type="term" value="C:cell projection"/>
    <property type="evidence" value="ECO:0007669"/>
    <property type="project" value="TreeGrafter"/>
</dbReference>
<evidence type="ECO:0000313" key="11">
    <source>
        <dbReference type="Proteomes" id="UP000265120"/>
    </source>
</evidence>
<feature type="transmembrane region" description="Helical" evidence="9">
    <location>
        <begin position="545"/>
        <end position="567"/>
    </location>
</feature>
<evidence type="ECO:0000256" key="6">
    <source>
        <dbReference type="PIRSR" id="PIRSR600175-1"/>
    </source>
</evidence>
<dbReference type="InterPro" id="IPR037272">
    <property type="entry name" value="SNS_sf"/>
</dbReference>
<keyword evidence="6" id="KW-0915">Sodium</keyword>
<feature type="transmembrane region" description="Helical" evidence="9">
    <location>
        <begin position="118"/>
        <end position="140"/>
    </location>
</feature>
<dbReference type="GO" id="GO:0005886">
    <property type="term" value="C:plasma membrane"/>
    <property type="evidence" value="ECO:0007669"/>
    <property type="project" value="TreeGrafter"/>
</dbReference>
<evidence type="ECO:0000256" key="3">
    <source>
        <dbReference type="ARBA" id="ARBA00022692"/>
    </source>
</evidence>
<feature type="binding site" evidence="6">
    <location>
        <position position="399"/>
    </location>
    <ligand>
        <name>Na(+)</name>
        <dbReference type="ChEBI" id="CHEBI:29101"/>
        <label>1</label>
    </ligand>
</feature>
<dbReference type="GeneID" id="103382757"/>
<feature type="transmembrane region" description="Helical" evidence="9">
    <location>
        <begin position="216"/>
        <end position="234"/>
    </location>
</feature>
<dbReference type="SUPFAM" id="SSF161070">
    <property type="entry name" value="SNF-like"/>
    <property type="match status" value="1"/>
</dbReference>
<keyword evidence="2" id="KW-0813">Transport</keyword>
<dbReference type="RefSeq" id="XP_008313878.1">
    <property type="nucleotide sequence ID" value="XM_008315656.3"/>
</dbReference>
<evidence type="ECO:0000256" key="5">
    <source>
        <dbReference type="ARBA" id="ARBA00023136"/>
    </source>
</evidence>
<keyword evidence="6" id="KW-0479">Metal-binding</keyword>
<feature type="transmembrane region" description="Helical" evidence="9">
    <location>
        <begin position="468"/>
        <end position="485"/>
    </location>
</feature>
<feature type="binding site" evidence="6">
    <location>
        <position position="334"/>
    </location>
    <ligand>
        <name>Na(+)</name>
        <dbReference type="ChEBI" id="CHEBI:29101"/>
        <label>1</label>
    </ligand>
</feature>
<dbReference type="Ensembl" id="ENSCSET00000012916.1">
    <property type="protein sequence ID" value="ENSCSEP00000012760.1"/>
    <property type="gene ID" value="ENSCSEG00000008257.1"/>
</dbReference>
<evidence type="ECO:0000313" key="10">
    <source>
        <dbReference type="Ensembl" id="ENSCSEP00000012760.1"/>
    </source>
</evidence>
<feature type="compositionally biased region" description="Polar residues" evidence="8">
    <location>
        <begin position="1"/>
        <end position="16"/>
    </location>
</feature>
<name>A0A3P8VJZ2_CYNSE</name>
<dbReference type="PROSITE" id="PS50267">
    <property type="entry name" value="NA_NEUROTRAN_SYMP_3"/>
    <property type="match status" value="1"/>
</dbReference>
<dbReference type="InterPro" id="IPR000175">
    <property type="entry name" value="Na/ntran_symport"/>
</dbReference>
<evidence type="ECO:0000256" key="2">
    <source>
        <dbReference type="ARBA" id="ARBA00022448"/>
    </source>
</evidence>
<feature type="region of interest" description="Disordered" evidence="8">
    <location>
        <begin position="1"/>
        <end position="28"/>
    </location>
</feature>
<feature type="transmembrane region" description="Helical" evidence="9">
    <location>
        <begin position="299"/>
        <end position="316"/>
    </location>
</feature>
<dbReference type="PRINTS" id="PR00176">
    <property type="entry name" value="NANEUSMPORT"/>
</dbReference>
<feature type="disulfide bond" evidence="7">
    <location>
        <begin position="151"/>
        <end position="160"/>
    </location>
</feature>
<keyword evidence="5 9" id="KW-0472">Membrane</keyword>
<keyword evidence="7" id="KW-1015">Disulfide bond</keyword>
<dbReference type="Pfam" id="PF00209">
    <property type="entry name" value="SNF"/>
    <property type="match status" value="1"/>
</dbReference>
<keyword evidence="3 9" id="KW-0812">Transmembrane</keyword>
<feature type="transmembrane region" description="Helical" evidence="9">
    <location>
        <begin position="432"/>
        <end position="456"/>
    </location>
</feature>
<dbReference type="AlphaFoldDB" id="A0A3P8VJZ2"/>
<sequence length="621" mass="69817">MADETVTINGASSPGSQPEKGGSEAGAGPRRKWDNIWEYIFSMSACLLSAPHFWSFPYLMYKNGAVAFLLPYVLIYLVCGIPLLFLEMALGQFTSEGAITAWRKICPMFQGIGFASQITLFYAMTYYIVISAWTGLYLFYSFKSPLVWSVCDNIWNSIQCRTDPDWSYLNNVTIQDNFEDYPYGNTSSTANQGYTAELEFWRYRVIRESEDLSLGVVNWDLALILFGSWTLCFLCTWKGIRLLGKVVYLTVGFSCLLLVIFFFRVVSLPGASLGLKYFFYPSIDHIAQASTWIEAASHVLYSCSASLGIAIALGSYNRYNNNCLRDCLALCGVNFCLNIICTIVVASATGFLAFFYGVELSDVATSDTELIFALIPAALSRIPASGFWSVLFFLMFFCLSIDLQFITVETLATAITDLFPQQLRGPRDRVKLTLLITVVCFLLGLPFVTEGGLLMFHLAGHFCGQECIFLVIAGCEVIVIAWVYGADRFCNNIADMIGFRFPLVVLKYCWLFITPFIILLLLTYYMNLHHGFWYHDYELGVMGKLFGILLTATPLMCIPIFILYTLWKDSKNMLTPSSDLRQALPHKPRLTLCKCVVIKAPATRNVDERNEKIMMGEPSGV</sequence>
<evidence type="ECO:0000256" key="9">
    <source>
        <dbReference type="SAM" id="Phobius"/>
    </source>
</evidence>
<evidence type="ECO:0000256" key="7">
    <source>
        <dbReference type="PIRSR" id="PIRSR600175-2"/>
    </source>
</evidence>
<evidence type="ECO:0000256" key="8">
    <source>
        <dbReference type="SAM" id="MobiDB-lite"/>
    </source>
</evidence>
<evidence type="ECO:0000256" key="1">
    <source>
        <dbReference type="ARBA" id="ARBA00004141"/>
    </source>
</evidence>
<feature type="transmembrane region" description="Helical" evidence="9">
    <location>
        <begin position="370"/>
        <end position="397"/>
    </location>
</feature>
<feature type="binding site" evidence="6">
    <location>
        <position position="302"/>
    </location>
    <ligand>
        <name>Na(+)</name>
        <dbReference type="ChEBI" id="CHEBI:29101"/>
        <label>1</label>
    </ligand>
</feature>
<dbReference type="KEGG" id="csem:103382757"/>
<protein>
    <submittedName>
        <fullName evidence="10">Sodium- and chloride-dependent betaine transporter-like</fullName>
    </submittedName>
</protein>
<dbReference type="PANTHER" id="PTHR11616">
    <property type="entry name" value="SODIUM/CHLORIDE DEPENDENT TRANSPORTER"/>
    <property type="match status" value="1"/>
</dbReference>
<accession>A0A3P8VJZ2</accession>
<feature type="transmembrane region" description="Helical" evidence="9">
    <location>
        <begin position="505"/>
        <end position="525"/>
    </location>
</feature>
<feature type="transmembrane region" description="Helical" evidence="9">
    <location>
        <begin position="328"/>
        <end position="358"/>
    </location>
</feature>
<dbReference type="GeneTree" id="ENSGT00940000161075"/>
<reference evidence="10 11" key="1">
    <citation type="journal article" date="2014" name="Nat. Genet.">
        <title>Whole-genome sequence of a flatfish provides insights into ZW sex chromosome evolution and adaptation to a benthic lifestyle.</title>
        <authorList>
            <person name="Chen S."/>
            <person name="Zhang G."/>
            <person name="Shao C."/>
            <person name="Huang Q."/>
            <person name="Liu G."/>
            <person name="Zhang P."/>
            <person name="Song W."/>
            <person name="An N."/>
            <person name="Chalopin D."/>
            <person name="Volff J.N."/>
            <person name="Hong Y."/>
            <person name="Li Q."/>
            <person name="Sha Z."/>
            <person name="Zhou H."/>
            <person name="Xie M."/>
            <person name="Yu Q."/>
            <person name="Liu Y."/>
            <person name="Xiang H."/>
            <person name="Wang N."/>
            <person name="Wu K."/>
            <person name="Yang C."/>
            <person name="Zhou Q."/>
            <person name="Liao X."/>
            <person name="Yang L."/>
            <person name="Hu Q."/>
            <person name="Zhang J."/>
            <person name="Meng L."/>
            <person name="Jin L."/>
            <person name="Tian Y."/>
            <person name="Lian J."/>
            <person name="Yang J."/>
            <person name="Miao G."/>
            <person name="Liu S."/>
            <person name="Liang Z."/>
            <person name="Yan F."/>
            <person name="Li Y."/>
            <person name="Sun B."/>
            <person name="Zhang H."/>
            <person name="Zhang J."/>
            <person name="Zhu Y."/>
            <person name="Du M."/>
            <person name="Zhao Y."/>
            <person name="Schartl M."/>
            <person name="Tang Q."/>
            <person name="Wang J."/>
        </authorList>
    </citation>
    <scope>NUCLEOTIDE SEQUENCE</scope>
</reference>
<feature type="transmembrane region" description="Helical" evidence="9">
    <location>
        <begin position="246"/>
        <end position="266"/>
    </location>
</feature>
<dbReference type="Ensembl" id="ENSCSET00000012921.1">
    <property type="protein sequence ID" value="ENSCSEP00000012765.1"/>
    <property type="gene ID" value="ENSCSEG00000008257.1"/>
</dbReference>
<comment type="subcellular location">
    <subcellularLocation>
        <location evidence="1">Membrane</location>
        <topology evidence="1">Multi-pass membrane protein</topology>
    </subcellularLocation>
</comment>
<proteinExistence type="predicted"/>
<organism evidence="10 11">
    <name type="scientific">Cynoglossus semilaevis</name>
    <name type="common">Tongue sole</name>
    <dbReference type="NCBI Taxonomy" id="244447"/>
    <lineage>
        <taxon>Eukaryota</taxon>
        <taxon>Metazoa</taxon>
        <taxon>Chordata</taxon>
        <taxon>Craniata</taxon>
        <taxon>Vertebrata</taxon>
        <taxon>Euteleostomi</taxon>
        <taxon>Actinopterygii</taxon>
        <taxon>Neopterygii</taxon>
        <taxon>Teleostei</taxon>
        <taxon>Neoteleostei</taxon>
        <taxon>Acanthomorphata</taxon>
        <taxon>Carangaria</taxon>
        <taxon>Pleuronectiformes</taxon>
        <taxon>Pleuronectoidei</taxon>
        <taxon>Cynoglossidae</taxon>
        <taxon>Cynoglossinae</taxon>
        <taxon>Cynoglossus</taxon>
    </lineage>
</organism>
<dbReference type="GO" id="GO:0005332">
    <property type="term" value="F:gamma-aminobutyric acid:sodium:chloride symporter activity"/>
    <property type="evidence" value="ECO:0007669"/>
    <property type="project" value="TreeGrafter"/>
</dbReference>
<feature type="transmembrane region" description="Helical" evidence="9">
    <location>
        <begin position="66"/>
        <end position="86"/>
    </location>
</feature>
<evidence type="ECO:0000256" key="4">
    <source>
        <dbReference type="ARBA" id="ARBA00022989"/>
    </source>
</evidence>
<reference evidence="10" key="2">
    <citation type="submission" date="2025-05" db="UniProtKB">
        <authorList>
            <consortium name="Ensembl"/>
        </authorList>
    </citation>
    <scope>IDENTIFICATION</scope>
</reference>
<dbReference type="GO" id="GO:0046872">
    <property type="term" value="F:metal ion binding"/>
    <property type="evidence" value="ECO:0007669"/>
    <property type="project" value="UniProtKB-KW"/>
</dbReference>
<dbReference type="OrthoDB" id="6581954at2759"/>
<feature type="binding site" evidence="6">
    <location>
        <position position="402"/>
    </location>
    <ligand>
        <name>Na(+)</name>
        <dbReference type="ChEBI" id="CHEBI:29101"/>
        <label>1</label>
    </ligand>
</feature>
<dbReference type="Proteomes" id="UP000265120">
    <property type="component" value="Chromosome 8"/>
</dbReference>
<keyword evidence="11" id="KW-1185">Reference proteome</keyword>
<dbReference type="OMA" id="WIEAASH"/>
<feature type="transmembrane region" description="Helical" evidence="9">
    <location>
        <begin position="36"/>
        <end position="54"/>
    </location>
</feature>
<keyword evidence="4 9" id="KW-1133">Transmembrane helix</keyword>